<sequence>MNKKICIMTDTSSTMNEETAKKHGIVLLPLNMIDEAGFDHFNNLSLEVIGRRMESGEFLRTSTTPIGLFVQTIEDLFKQYEKIIYLTLSSKISSQFSQSLNILKTEFGNDNLLVFDSANSGYGLEVLATQLAEQVNKPDFKIEQVSELIRDFRTKNFSYFTCENIKYIARSGRGGKKILKYFGKIIRPVILFTDENSLETISRTLEGAIAKMVAAIAKRLNTNQSIIKKIVIYNGLGKPEIIQNLVSLINEKLEYAVDTIGIVDVPKVVFVHTGPQTYGVYVETL</sequence>
<dbReference type="Proteomes" id="UP001240643">
    <property type="component" value="Unassembled WGS sequence"/>
</dbReference>
<keyword evidence="1" id="KW-0446">Lipid-binding</keyword>
<dbReference type="NCBIfam" id="TIGR00762">
    <property type="entry name" value="DegV"/>
    <property type="match status" value="1"/>
</dbReference>
<gene>
    <name evidence="2" type="ORF">J2Z62_000140</name>
</gene>
<comment type="caution">
    <text evidence="2">The sequence shown here is derived from an EMBL/GenBank/DDBJ whole genome shotgun (WGS) entry which is preliminary data.</text>
</comment>
<evidence type="ECO:0000313" key="2">
    <source>
        <dbReference type="EMBL" id="MDQ0513702.1"/>
    </source>
</evidence>
<accession>A0ABU0LYB6</accession>
<dbReference type="PANTHER" id="PTHR33434:SF2">
    <property type="entry name" value="FATTY ACID-BINDING PROTEIN TM_1468"/>
    <property type="match status" value="1"/>
</dbReference>
<dbReference type="InterPro" id="IPR050270">
    <property type="entry name" value="DegV_domain_contain"/>
</dbReference>
<evidence type="ECO:0000256" key="1">
    <source>
        <dbReference type="ARBA" id="ARBA00023121"/>
    </source>
</evidence>
<dbReference type="InterPro" id="IPR043168">
    <property type="entry name" value="DegV_C"/>
</dbReference>
<dbReference type="PROSITE" id="PS51482">
    <property type="entry name" value="DEGV"/>
    <property type="match status" value="1"/>
</dbReference>
<name>A0ABU0LYB6_9BACT</name>
<evidence type="ECO:0000313" key="3">
    <source>
        <dbReference type="Proteomes" id="UP001240643"/>
    </source>
</evidence>
<protein>
    <submittedName>
        <fullName evidence="2">DegV family protein with EDD domain</fullName>
    </submittedName>
</protein>
<dbReference type="Gene3D" id="3.30.1180.10">
    <property type="match status" value="1"/>
</dbReference>
<dbReference type="PANTHER" id="PTHR33434">
    <property type="entry name" value="DEGV DOMAIN-CONTAINING PROTEIN DR_1986-RELATED"/>
    <property type="match status" value="1"/>
</dbReference>
<dbReference type="RefSeq" id="WP_256547600.1">
    <property type="nucleotide sequence ID" value="NZ_CP101809.1"/>
</dbReference>
<keyword evidence="3" id="KW-1185">Reference proteome</keyword>
<dbReference type="InterPro" id="IPR003797">
    <property type="entry name" value="DegV"/>
</dbReference>
<dbReference type="Gene3D" id="3.40.50.10170">
    <property type="match status" value="1"/>
</dbReference>
<dbReference type="Pfam" id="PF02645">
    <property type="entry name" value="DegV"/>
    <property type="match status" value="1"/>
</dbReference>
<proteinExistence type="predicted"/>
<dbReference type="SUPFAM" id="SSF82549">
    <property type="entry name" value="DAK1/DegV-like"/>
    <property type="match status" value="1"/>
</dbReference>
<reference evidence="2" key="1">
    <citation type="submission" date="2023-07" db="EMBL/GenBank/DDBJ databases">
        <title>Genomic Encyclopedia of Type Strains, Phase IV (KMG-IV): sequencing the most valuable type-strain genomes for metagenomic binning, comparative biology and taxonomic classification.</title>
        <authorList>
            <person name="Goeker M."/>
        </authorList>
    </citation>
    <scope>NUCLEOTIDE SEQUENCE [LARGE SCALE GENOMIC DNA]</scope>
    <source>
        <strain evidence="2">DSM 21204</strain>
    </source>
</reference>
<organism evidence="2 3">
    <name type="scientific">Mycoplasmoides fastidiosum</name>
    <dbReference type="NCBI Taxonomy" id="92758"/>
    <lineage>
        <taxon>Bacteria</taxon>
        <taxon>Bacillati</taxon>
        <taxon>Mycoplasmatota</taxon>
        <taxon>Mycoplasmoidales</taxon>
        <taxon>Mycoplasmoidaceae</taxon>
        <taxon>Mycoplasmoides</taxon>
    </lineage>
</organism>
<dbReference type="EMBL" id="JAUSWO010000001">
    <property type="protein sequence ID" value="MDQ0513702.1"/>
    <property type="molecule type" value="Genomic_DNA"/>
</dbReference>